<evidence type="ECO:0000256" key="7">
    <source>
        <dbReference type="SAM" id="Phobius"/>
    </source>
</evidence>
<protein>
    <submittedName>
        <fullName evidence="8">Ethanolamine utilization protein EutJ (Predicted chaperonin)</fullName>
    </submittedName>
</protein>
<evidence type="ECO:0000256" key="3">
    <source>
        <dbReference type="ARBA" id="ARBA00022840"/>
    </source>
</evidence>
<dbReference type="GO" id="GO:0005524">
    <property type="term" value="F:ATP binding"/>
    <property type="evidence" value="ECO:0007669"/>
    <property type="project" value="UniProtKB-KW"/>
</dbReference>
<gene>
    <name evidence="8" type="ORF">H4W31_005020</name>
</gene>
<feature type="transmembrane region" description="Helical" evidence="7">
    <location>
        <begin position="491"/>
        <end position="510"/>
    </location>
</feature>
<keyword evidence="7" id="KW-0472">Membrane</keyword>
<evidence type="ECO:0000256" key="5">
    <source>
        <dbReference type="ARBA" id="ARBA00023186"/>
    </source>
</evidence>
<evidence type="ECO:0000256" key="1">
    <source>
        <dbReference type="ARBA" id="ARBA00007381"/>
    </source>
</evidence>
<dbReference type="PRINTS" id="PR00301">
    <property type="entry name" value="HEATSHOCK70"/>
</dbReference>
<dbReference type="InterPro" id="IPR043129">
    <property type="entry name" value="ATPase_NBD"/>
</dbReference>
<feature type="compositionally biased region" description="Low complexity" evidence="6">
    <location>
        <begin position="366"/>
        <end position="383"/>
    </location>
</feature>
<feature type="transmembrane region" description="Helical" evidence="7">
    <location>
        <begin position="405"/>
        <end position="428"/>
    </location>
</feature>
<dbReference type="InterPro" id="IPR013126">
    <property type="entry name" value="Hsp_70_fam"/>
</dbReference>
<dbReference type="Gene3D" id="3.90.640.10">
    <property type="entry name" value="Actin, Chain A, domain 4"/>
    <property type="match status" value="1"/>
</dbReference>
<dbReference type="PANTHER" id="PTHR42749">
    <property type="entry name" value="CELL SHAPE-DETERMINING PROTEIN MREB"/>
    <property type="match status" value="1"/>
</dbReference>
<evidence type="ECO:0000256" key="6">
    <source>
        <dbReference type="SAM" id="MobiDB-lite"/>
    </source>
</evidence>
<dbReference type="EMBL" id="JADBEB010000001">
    <property type="protein sequence ID" value="MBE1489382.1"/>
    <property type="molecule type" value="Genomic_DNA"/>
</dbReference>
<evidence type="ECO:0000313" key="9">
    <source>
        <dbReference type="Proteomes" id="UP000649753"/>
    </source>
</evidence>
<feature type="region of interest" description="Disordered" evidence="6">
    <location>
        <begin position="360"/>
        <end position="398"/>
    </location>
</feature>
<evidence type="ECO:0000256" key="2">
    <source>
        <dbReference type="ARBA" id="ARBA00022741"/>
    </source>
</evidence>
<feature type="transmembrane region" description="Helical" evidence="7">
    <location>
        <begin position="434"/>
        <end position="453"/>
    </location>
</feature>
<reference evidence="8" key="1">
    <citation type="submission" date="2020-10" db="EMBL/GenBank/DDBJ databases">
        <title>Sequencing the genomes of 1000 actinobacteria strains.</title>
        <authorList>
            <person name="Klenk H.-P."/>
        </authorList>
    </citation>
    <scope>NUCLEOTIDE SEQUENCE</scope>
    <source>
        <strain evidence="8">DSM 46832</strain>
    </source>
</reference>
<evidence type="ECO:0000256" key="4">
    <source>
        <dbReference type="ARBA" id="ARBA00023016"/>
    </source>
</evidence>
<dbReference type="AlphaFoldDB" id="A0A927M7F3"/>
<dbReference type="PROSITE" id="PS01036">
    <property type="entry name" value="HSP70_3"/>
    <property type="match status" value="1"/>
</dbReference>
<dbReference type="GO" id="GO:0140662">
    <property type="term" value="F:ATP-dependent protein folding chaperone"/>
    <property type="evidence" value="ECO:0007669"/>
    <property type="project" value="InterPro"/>
</dbReference>
<sequence>MLTAMGVRLGIDFGTTSTVAVLRNGAGAVTPLLFDASPLLGSGVFAGPDTEVLTGADAYRAGLAHPGGFEPHPKRRIDEGTVWLGEREIPVLDLIAAVLARVEREARRVVGAAPATVVLTHPATWGRARTDVLGDAARRAGLGEVTLVPEPIAAAAYFSTVLGRELPEGHAVSVYDLGAGTFDTSVLRRHGTGFDTLAAAGLADLGGVDLDHLVVAHARQLTRDAAVDAWGRLDWPRAPDDQRARRTLWDGARAVKEQLSRHAAADLYVPLVDVTVRLTREEFERAAHPLLERSVEVALTTLRRAGVTREALAGLFLVGGSSRVPLVASLLHRTLGLAPTVIEQPELAVATGSLHLGPAGGTAPDPVAAAEPGPRPAATGAGPAEPPERTDPDPPAFRVHRRSPAVAAAAAALVLLMPTDIALGGVLLVKQGPAGMVFLLGVQMVTTIGWASLRTRRIPRPGWGHVVLIVSTTLVAVPAVVLLFRHMGRSTIPPATAVTVAIMLAVGALLPARPRE</sequence>
<comment type="similarity">
    <text evidence="1">Belongs to the heat shock protein 70 family.</text>
</comment>
<dbReference type="Pfam" id="PF00012">
    <property type="entry name" value="HSP70"/>
    <property type="match status" value="1"/>
</dbReference>
<keyword evidence="7" id="KW-0812">Transmembrane</keyword>
<keyword evidence="4" id="KW-0346">Stress response</keyword>
<dbReference type="InterPro" id="IPR018181">
    <property type="entry name" value="Heat_shock_70_CS"/>
</dbReference>
<dbReference type="Proteomes" id="UP000649753">
    <property type="component" value="Unassembled WGS sequence"/>
</dbReference>
<dbReference type="SUPFAM" id="SSF53067">
    <property type="entry name" value="Actin-like ATPase domain"/>
    <property type="match status" value="2"/>
</dbReference>
<proteinExistence type="inferred from homology"/>
<dbReference type="PANTHER" id="PTHR42749:SF1">
    <property type="entry name" value="CELL SHAPE-DETERMINING PROTEIN MREB"/>
    <property type="match status" value="1"/>
</dbReference>
<comment type="caution">
    <text evidence="8">The sequence shown here is derived from an EMBL/GenBank/DDBJ whole genome shotgun (WGS) entry which is preliminary data.</text>
</comment>
<keyword evidence="3" id="KW-0067">ATP-binding</keyword>
<name>A0A927M7F3_9ACTN</name>
<dbReference type="RefSeq" id="WP_192768864.1">
    <property type="nucleotide sequence ID" value="NZ_JADBEB010000001.1"/>
</dbReference>
<feature type="transmembrane region" description="Helical" evidence="7">
    <location>
        <begin position="465"/>
        <end position="485"/>
    </location>
</feature>
<accession>A0A927M7F3</accession>
<keyword evidence="7" id="KW-1133">Transmembrane helix</keyword>
<evidence type="ECO:0000313" key="8">
    <source>
        <dbReference type="EMBL" id="MBE1489382.1"/>
    </source>
</evidence>
<keyword evidence="9" id="KW-1185">Reference proteome</keyword>
<keyword evidence="2" id="KW-0547">Nucleotide-binding</keyword>
<organism evidence="8 9">
    <name type="scientific">Plantactinospora soyae</name>
    <dbReference type="NCBI Taxonomy" id="1544732"/>
    <lineage>
        <taxon>Bacteria</taxon>
        <taxon>Bacillati</taxon>
        <taxon>Actinomycetota</taxon>
        <taxon>Actinomycetes</taxon>
        <taxon>Micromonosporales</taxon>
        <taxon>Micromonosporaceae</taxon>
        <taxon>Plantactinospora</taxon>
    </lineage>
</organism>
<dbReference type="Gene3D" id="3.30.420.40">
    <property type="match status" value="2"/>
</dbReference>
<keyword evidence="5" id="KW-0143">Chaperone</keyword>